<dbReference type="EMBL" id="CM034387">
    <property type="protein sequence ID" value="KAJ0184006.1"/>
    <property type="molecule type" value="Genomic_DNA"/>
</dbReference>
<name>A0ACC1DKN4_9NEOP</name>
<organism evidence="1 2">
    <name type="scientific">Dendrolimus kikuchii</name>
    <dbReference type="NCBI Taxonomy" id="765133"/>
    <lineage>
        <taxon>Eukaryota</taxon>
        <taxon>Metazoa</taxon>
        <taxon>Ecdysozoa</taxon>
        <taxon>Arthropoda</taxon>
        <taxon>Hexapoda</taxon>
        <taxon>Insecta</taxon>
        <taxon>Pterygota</taxon>
        <taxon>Neoptera</taxon>
        <taxon>Endopterygota</taxon>
        <taxon>Lepidoptera</taxon>
        <taxon>Glossata</taxon>
        <taxon>Ditrysia</taxon>
        <taxon>Bombycoidea</taxon>
        <taxon>Lasiocampidae</taxon>
        <taxon>Dendrolimus</taxon>
    </lineage>
</organism>
<evidence type="ECO:0000313" key="2">
    <source>
        <dbReference type="Proteomes" id="UP000824533"/>
    </source>
</evidence>
<keyword evidence="2" id="KW-1185">Reference proteome</keyword>
<gene>
    <name evidence="1" type="ORF">K1T71_000429</name>
</gene>
<comment type="caution">
    <text evidence="1">The sequence shown here is derived from an EMBL/GenBank/DDBJ whole genome shotgun (WGS) entry which is preliminary data.</text>
</comment>
<proteinExistence type="predicted"/>
<sequence>MTDSSSFSSLLALVDSHLSKCSLQTSDTPGMSKSIPIVPLNGIHKGHSDTNLSSPSQRLPLPPFSISDNPINNVLADQVSNMLKAKAKKEQDIKETLENNIKKHSLEEDEDYIDLVKAIQEPKHTYVPPIHNEESKRTSPDFVLLDDEEFVLEDDLSDDEQDSTEWLPCTTDMSYILKEKVTRAKCSPFGKVLAARLKPVAAPYLHEKVESNIKRFDFKLRSPCDCIAEKLRRPTTYTLPSHVRFGMFDVDPIMTQLNNL</sequence>
<reference evidence="1 2" key="1">
    <citation type="journal article" date="2021" name="Front. Genet.">
        <title>Chromosome-Level Genome Assembly Reveals Significant Gene Expansion in the Toll and IMD Signaling Pathways of Dendrolimus kikuchii.</title>
        <authorList>
            <person name="Zhou J."/>
            <person name="Wu P."/>
            <person name="Xiong Z."/>
            <person name="Liu N."/>
            <person name="Zhao N."/>
            <person name="Ji M."/>
            <person name="Qiu Y."/>
            <person name="Yang B."/>
        </authorList>
    </citation>
    <scope>NUCLEOTIDE SEQUENCE [LARGE SCALE GENOMIC DNA]</scope>
    <source>
        <strain evidence="1">Ann1</strain>
    </source>
</reference>
<accession>A0ACC1DKN4</accession>
<dbReference type="Proteomes" id="UP000824533">
    <property type="component" value="Linkage Group LG01"/>
</dbReference>
<evidence type="ECO:0000313" key="1">
    <source>
        <dbReference type="EMBL" id="KAJ0184006.1"/>
    </source>
</evidence>
<protein>
    <submittedName>
        <fullName evidence="1">Uncharacterized protein</fullName>
    </submittedName>
</protein>